<keyword evidence="1" id="KW-0732">Signal</keyword>
<organism evidence="3 4">
    <name type="scientific">Pedobacter africanus</name>
    <dbReference type="NCBI Taxonomy" id="151894"/>
    <lineage>
        <taxon>Bacteria</taxon>
        <taxon>Pseudomonadati</taxon>
        <taxon>Bacteroidota</taxon>
        <taxon>Sphingobacteriia</taxon>
        <taxon>Sphingobacteriales</taxon>
        <taxon>Sphingobacteriaceae</taxon>
        <taxon>Pedobacter</taxon>
    </lineage>
</organism>
<dbReference type="InterPro" id="IPR016624">
    <property type="entry name" value="UCP014753"/>
</dbReference>
<dbReference type="PIRSF" id="PIRSF014753">
    <property type="entry name" value="UCP014753"/>
    <property type="match status" value="1"/>
</dbReference>
<feature type="chain" id="PRO_5011986433" description="DUF2264 domain-containing protein" evidence="1">
    <location>
        <begin position="26"/>
        <end position="423"/>
    </location>
</feature>
<evidence type="ECO:0000313" key="3">
    <source>
        <dbReference type="EMBL" id="SMC73168.1"/>
    </source>
</evidence>
<dbReference type="PANTHER" id="PTHR35339:SF3">
    <property type="entry name" value="DUF2264 DOMAIN-CONTAINING PROTEIN"/>
    <property type="match status" value="1"/>
</dbReference>
<evidence type="ECO:0000259" key="2">
    <source>
        <dbReference type="Pfam" id="PF10022"/>
    </source>
</evidence>
<evidence type="ECO:0000313" key="4">
    <source>
        <dbReference type="Proteomes" id="UP000192756"/>
    </source>
</evidence>
<feature type="domain" description="DUF2264" evidence="2">
    <location>
        <begin position="44"/>
        <end position="405"/>
    </location>
</feature>
<dbReference type="AlphaFoldDB" id="A0A1W2BKV0"/>
<reference evidence="4" key="1">
    <citation type="submission" date="2017-04" db="EMBL/GenBank/DDBJ databases">
        <authorList>
            <person name="Varghese N."/>
            <person name="Submissions S."/>
        </authorList>
    </citation>
    <scope>NUCLEOTIDE SEQUENCE [LARGE SCALE GENOMIC DNA]</scope>
    <source>
        <strain evidence="4">DSM 12126</strain>
    </source>
</reference>
<name>A0A1W2BKV0_9SPHI</name>
<sequence>MMYRRRFLSLIPPAALMGLNFNANATPVPVNLQSENAVIKNAESREYWVSVLTKIANPVLENLSRGTLKKNMPVEVNPTSTYDRSKVTYLEAFGRLMAGMAPWLELGPDQTEEGRLRGKYILLARKSLANAVDPVSPDFMQFSSQKYEQALVDASFLAHALIRAPKELWEPLDLKTKTNVIKALKATRSIKPTYNNWLLFMGMIEAFLIRIDEGGDVVRVDYALKKLEEWYKGDGIYGDGPKFHFDYYNSFVIHPMLLDIVKIMTDKGLEKPEVYDTILKRAVRYADIQERSISPEGTFPPIGRSLVYRFGALQALGQIALLSKLPPNIQPAQVRGAMSLVIKRIIEAPGTFDKNGWLTIGFCGHQIDVGEYYMSTGSLYLCTVGLLPLGLPANDMFWIGKPADWTSKKLWTGINMPADHSIP</sequence>
<dbReference type="STRING" id="151894.SAMN04488524_2421"/>
<dbReference type="EMBL" id="FWXT01000001">
    <property type="protein sequence ID" value="SMC73168.1"/>
    <property type="molecule type" value="Genomic_DNA"/>
</dbReference>
<dbReference type="Proteomes" id="UP000192756">
    <property type="component" value="Unassembled WGS sequence"/>
</dbReference>
<dbReference type="InterPro" id="IPR049349">
    <property type="entry name" value="DUF2264_N"/>
</dbReference>
<proteinExistence type="predicted"/>
<dbReference type="Pfam" id="PF10022">
    <property type="entry name" value="DUF2264"/>
    <property type="match status" value="1"/>
</dbReference>
<dbReference type="PANTHER" id="PTHR35339">
    <property type="entry name" value="LINALOOL DEHYDRATASE_ISOMERASE DOMAIN-CONTAINING PROTEIN"/>
    <property type="match status" value="1"/>
</dbReference>
<evidence type="ECO:0000256" key="1">
    <source>
        <dbReference type="SAM" id="SignalP"/>
    </source>
</evidence>
<keyword evidence="4" id="KW-1185">Reference proteome</keyword>
<gene>
    <name evidence="3" type="ORF">SAMN04488524_2421</name>
</gene>
<dbReference type="RefSeq" id="WP_235012537.1">
    <property type="nucleotide sequence ID" value="NZ_FWXT01000001.1"/>
</dbReference>
<protein>
    <recommendedName>
        <fullName evidence="2">DUF2264 domain-containing protein</fullName>
    </recommendedName>
</protein>
<accession>A0A1W2BKV0</accession>
<feature type="signal peptide" evidence="1">
    <location>
        <begin position="1"/>
        <end position="25"/>
    </location>
</feature>